<evidence type="ECO:0000313" key="3">
    <source>
        <dbReference type="EMBL" id="AWI10303.1"/>
    </source>
</evidence>
<dbReference type="RefSeq" id="WP_108826207.1">
    <property type="nucleotide sequence ID" value="NZ_CP023004.1"/>
</dbReference>
<gene>
    <name evidence="3" type="ORF">CKA38_14510</name>
</gene>
<dbReference type="GO" id="GO:0015074">
    <property type="term" value="P:DNA integration"/>
    <property type="evidence" value="ECO:0007669"/>
    <property type="project" value="InterPro"/>
</dbReference>
<keyword evidence="4" id="KW-1185">Reference proteome</keyword>
<dbReference type="InterPro" id="IPR013762">
    <property type="entry name" value="Integrase-like_cat_sf"/>
</dbReference>
<dbReference type="OrthoDB" id="187607at2"/>
<dbReference type="AlphaFoldDB" id="A0A2U8E607"/>
<protein>
    <recommendedName>
        <fullName evidence="5">Core-binding (CB) domain-containing protein</fullName>
    </recommendedName>
</protein>
<sequence length="414" mass="45988">MKTKSSTFKIRPFKNPSGQVVYQVDGFINGKRIRKNFQSRKDAVAEKDAQALEAIKAADSNLRLVSTFLADAELREAESVFLKIRDDKRSLSHLVDFALTNCPKPDKDITLVDALKSYRKQRDADLASGLISAPQHTTIRRTLASFTKHTSCTNVSGVTPALIRDYCSRQNASLKTFNNRRGVLSTFFKFALVNEWIASNPMVKIPQYRIAHKRGTAATLTAAQAAALMEFVESYEQGCMAPFFALCLFAGIRPCLRTGEISKLTAENVNLETGVIHIEPEVSKVDMKRNITIQPNLAAWLAAYPLTEHPIIIPNMQHLRAFVAKRFGLSHDVMRHTFISMHVAKFRSMGDTALQAGNSEAIIRRHYLDVKSPAETEAFFNILPRKVPVESPAKVATVSVAESAEPAEARQLAA</sequence>
<proteinExistence type="predicted"/>
<dbReference type="InterPro" id="IPR011010">
    <property type="entry name" value="DNA_brk_join_enz"/>
</dbReference>
<evidence type="ECO:0000256" key="1">
    <source>
        <dbReference type="ARBA" id="ARBA00023125"/>
    </source>
</evidence>
<dbReference type="InterPro" id="IPR010998">
    <property type="entry name" value="Integrase_recombinase_N"/>
</dbReference>
<keyword evidence="1" id="KW-0238">DNA-binding</keyword>
<dbReference type="SUPFAM" id="SSF56349">
    <property type="entry name" value="DNA breaking-rejoining enzymes"/>
    <property type="match status" value="1"/>
</dbReference>
<dbReference type="GO" id="GO:0006310">
    <property type="term" value="P:DNA recombination"/>
    <property type="evidence" value="ECO:0007669"/>
    <property type="project" value="UniProtKB-KW"/>
</dbReference>
<name>A0A2U8E607_9BACT</name>
<dbReference type="Gene3D" id="1.10.443.10">
    <property type="entry name" value="Intergrase catalytic core"/>
    <property type="match status" value="1"/>
</dbReference>
<evidence type="ECO:0000313" key="4">
    <source>
        <dbReference type="Proteomes" id="UP000244896"/>
    </source>
</evidence>
<dbReference type="GO" id="GO:0003677">
    <property type="term" value="F:DNA binding"/>
    <property type="evidence" value="ECO:0007669"/>
    <property type="project" value="UniProtKB-KW"/>
</dbReference>
<dbReference type="KEGG" id="elut:CKA38_14510"/>
<evidence type="ECO:0000256" key="2">
    <source>
        <dbReference type="ARBA" id="ARBA00023172"/>
    </source>
</evidence>
<dbReference type="EMBL" id="CP023004">
    <property type="protein sequence ID" value="AWI10303.1"/>
    <property type="molecule type" value="Genomic_DNA"/>
</dbReference>
<keyword evidence="2" id="KW-0233">DNA recombination</keyword>
<dbReference type="Gene3D" id="1.10.150.130">
    <property type="match status" value="1"/>
</dbReference>
<organism evidence="3 4">
    <name type="scientific">Ereboglobus luteus</name>
    <dbReference type="NCBI Taxonomy" id="1796921"/>
    <lineage>
        <taxon>Bacteria</taxon>
        <taxon>Pseudomonadati</taxon>
        <taxon>Verrucomicrobiota</taxon>
        <taxon>Opitutia</taxon>
        <taxon>Opitutales</taxon>
        <taxon>Opitutaceae</taxon>
        <taxon>Ereboglobus</taxon>
    </lineage>
</organism>
<accession>A0A2U8E607</accession>
<reference evidence="3 4" key="1">
    <citation type="journal article" date="2018" name="Syst. Appl. Microbiol.">
        <title>Ereboglobus luteus gen. nov. sp. nov. from cockroach guts, and new insights into the oxygen relationship of the genera Opitutus and Didymococcus (Verrucomicrobia: Opitutaceae).</title>
        <authorList>
            <person name="Tegtmeier D."/>
            <person name="Belitz A."/>
            <person name="Radek R."/>
            <person name="Heimerl T."/>
            <person name="Brune A."/>
        </authorList>
    </citation>
    <scope>NUCLEOTIDE SEQUENCE [LARGE SCALE GENOMIC DNA]</scope>
    <source>
        <strain evidence="3 4">Ho45</strain>
    </source>
</reference>
<evidence type="ECO:0008006" key="5">
    <source>
        <dbReference type="Google" id="ProtNLM"/>
    </source>
</evidence>
<dbReference type="Proteomes" id="UP000244896">
    <property type="component" value="Chromosome"/>
</dbReference>